<evidence type="ECO:0000313" key="2">
    <source>
        <dbReference type="EMBL" id="KAF3487585.1"/>
    </source>
</evidence>
<comment type="caution">
    <text evidence="2">The sequence shown here is derived from an EMBL/GenBank/DDBJ whole genome shotgun (WGS) entry which is preliminary data.</text>
</comment>
<name>A0A8S9MUB6_BRACR</name>
<reference evidence="2" key="1">
    <citation type="submission" date="2019-12" db="EMBL/GenBank/DDBJ databases">
        <title>Genome sequencing and annotation of Brassica cretica.</title>
        <authorList>
            <person name="Studholme D.J."/>
            <person name="Sarris P."/>
        </authorList>
    </citation>
    <scope>NUCLEOTIDE SEQUENCE</scope>
    <source>
        <strain evidence="2">PFS-109/04</strain>
        <tissue evidence="2">Leaf</tissue>
    </source>
</reference>
<sequence length="361" mass="41649">MERRDICKSHEPSQEIPFDLVIDILTILPPKSLMRLSVSQVFHGLMCFTNGKSAQIYIMKTATTRQLVVLPAIEESNILVENDKSKRTMYGIGHDSLHDQYKVFCTVSKRGERVGNLVTWVSEHWVLLLGGGDVSSRWRDIPCSCLPHRPLTQFNTINIDGRMLYYLARTHLSKCVLVSFDMISEEISVPHVPEDLALWSRLPILNEILEWDGRVAFLKHPNLENDGDDFENDGDVFENEVVMKVWVTEDAEKNQWSSKTLVLPPSQMKIFNMPMVVNLSLKPRGTSRKGEVILVSQNIRYCRRTRNNSIGPQETTPFYIFLYNIQKNHMRKVEITKSSSRYQTTKWDVIGLDDVENLMYL</sequence>
<dbReference type="PANTHER" id="PTHR31111">
    <property type="entry name" value="BNAA05G37150D PROTEIN-RELATED"/>
    <property type="match status" value="1"/>
</dbReference>
<dbReference type="InterPro" id="IPR013187">
    <property type="entry name" value="F-box-assoc_dom_typ3"/>
</dbReference>
<dbReference type="InterPro" id="IPR017451">
    <property type="entry name" value="F-box-assoc_interact_dom"/>
</dbReference>
<dbReference type="EMBL" id="QGKX02002183">
    <property type="protein sequence ID" value="KAF3487585.1"/>
    <property type="molecule type" value="Genomic_DNA"/>
</dbReference>
<dbReference type="AlphaFoldDB" id="A0A8S9MUB6"/>
<dbReference type="PANTHER" id="PTHR31111:SF17">
    <property type="entry name" value="F-BOX DOMAIN-CONTAINING PROTEIN"/>
    <property type="match status" value="1"/>
</dbReference>
<evidence type="ECO:0000313" key="3">
    <source>
        <dbReference type="Proteomes" id="UP000712600"/>
    </source>
</evidence>
<proteinExistence type="predicted"/>
<organism evidence="2 3">
    <name type="scientific">Brassica cretica</name>
    <name type="common">Mustard</name>
    <dbReference type="NCBI Taxonomy" id="69181"/>
    <lineage>
        <taxon>Eukaryota</taxon>
        <taxon>Viridiplantae</taxon>
        <taxon>Streptophyta</taxon>
        <taxon>Embryophyta</taxon>
        <taxon>Tracheophyta</taxon>
        <taxon>Spermatophyta</taxon>
        <taxon>Magnoliopsida</taxon>
        <taxon>eudicotyledons</taxon>
        <taxon>Gunneridae</taxon>
        <taxon>Pentapetalae</taxon>
        <taxon>rosids</taxon>
        <taxon>malvids</taxon>
        <taxon>Brassicales</taxon>
        <taxon>Brassicaceae</taxon>
        <taxon>Brassiceae</taxon>
        <taxon>Brassica</taxon>
    </lineage>
</organism>
<accession>A0A8S9MUB6</accession>
<protein>
    <recommendedName>
        <fullName evidence="1">F-box associated beta-propeller type 3 domain-containing protein</fullName>
    </recommendedName>
</protein>
<dbReference type="Proteomes" id="UP000712600">
    <property type="component" value="Unassembled WGS sequence"/>
</dbReference>
<evidence type="ECO:0000259" key="1">
    <source>
        <dbReference type="Pfam" id="PF08268"/>
    </source>
</evidence>
<dbReference type="NCBIfam" id="TIGR01640">
    <property type="entry name" value="F_box_assoc_1"/>
    <property type="match status" value="1"/>
</dbReference>
<dbReference type="Pfam" id="PF08268">
    <property type="entry name" value="FBA_3"/>
    <property type="match status" value="1"/>
</dbReference>
<feature type="domain" description="F-box associated beta-propeller type 3" evidence="1">
    <location>
        <begin position="20"/>
        <end position="341"/>
    </location>
</feature>
<gene>
    <name evidence="2" type="ORF">F2Q69_00057086</name>
</gene>